<dbReference type="PANTHER" id="PTHR43233:SF1">
    <property type="entry name" value="FAMILY N-ACETYLTRANSFERASE, PUTATIVE (AFU_ORTHOLOGUE AFUA_6G03350)-RELATED"/>
    <property type="match status" value="1"/>
</dbReference>
<proteinExistence type="predicted"/>
<accession>A0A4Q5LSV8</accession>
<dbReference type="SUPFAM" id="SSF55729">
    <property type="entry name" value="Acyl-CoA N-acyltransferases (Nat)"/>
    <property type="match status" value="1"/>
</dbReference>
<dbReference type="Proteomes" id="UP000293331">
    <property type="component" value="Unassembled WGS sequence"/>
</dbReference>
<evidence type="ECO:0000313" key="3">
    <source>
        <dbReference type="Proteomes" id="UP000293331"/>
    </source>
</evidence>
<dbReference type="GO" id="GO:0016747">
    <property type="term" value="F:acyltransferase activity, transferring groups other than amino-acyl groups"/>
    <property type="evidence" value="ECO:0007669"/>
    <property type="project" value="InterPro"/>
</dbReference>
<dbReference type="PANTHER" id="PTHR43233">
    <property type="entry name" value="FAMILY N-ACETYLTRANSFERASE, PUTATIVE (AFU_ORTHOLOGUE AFUA_6G03350)-RELATED"/>
    <property type="match status" value="1"/>
</dbReference>
<dbReference type="OrthoDB" id="3216107at2"/>
<dbReference type="InterPro" id="IPR000182">
    <property type="entry name" value="GNAT_dom"/>
</dbReference>
<reference evidence="2 3" key="1">
    <citation type="submission" date="2019-02" db="EMBL/GenBank/DDBJ databases">
        <title>Bacterial novel species Mucilaginibacter sp. 17JY9-4 isolated from soil.</title>
        <authorList>
            <person name="Jung H.-Y."/>
        </authorList>
    </citation>
    <scope>NUCLEOTIDE SEQUENCE [LARGE SCALE GENOMIC DNA]</scope>
    <source>
        <strain evidence="2 3">17JY9-4</strain>
    </source>
</reference>
<keyword evidence="3" id="KW-1185">Reference proteome</keyword>
<evidence type="ECO:0000313" key="2">
    <source>
        <dbReference type="EMBL" id="RYU92577.1"/>
    </source>
</evidence>
<organism evidence="2 3">
    <name type="scientific">Mucilaginibacter terrigena</name>
    <dbReference type="NCBI Taxonomy" id="2492395"/>
    <lineage>
        <taxon>Bacteria</taxon>
        <taxon>Pseudomonadati</taxon>
        <taxon>Bacteroidota</taxon>
        <taxon>Sphingobacteriia</taxon>
        <taxon>Sphingobacteriales</taxon>
        <taxon>Sphingobacteriaceae</taxon>
        <taxon>Mucilaginibacter</taxon>
    </lineage>
</organism>
<gene>
    <name evidence="2" type="ORF">EWM62_02450</name>
</gene>
<name>A0A4Q5LSV8_9SPHI</name>
<dbReference type="PROSITE" id="PS51186">
    <property type="entry name" value="GNAT"/>
    <property type="match status" value="1"/>
</dbReference>
<sequence length="147" mass="16770">MNDEAFTKKGFLISTDKALLDFDVIFNYLDRESYWAKNIAPQRLQTAIEGSLCFGVYKDGNQVGFARIISDMATFAYLCDVFILPAYQGAGLSKWMMQTIMAYPGLQGLRRWSLATLDAQGLYKQFGFTPLTNPEQWMQIFTPYKAE</sequence>
<evidence type="ECO:0000259" key="1">
    <source>
        <dbReference type="PROSITE" id="PS51186"/>
    </source>
</evidence>
<dbReference type="Gene3D" id="3.40.630.30">
    <property type="match status" value="1"/>
</dbReference>
<dbReference type="AlphaFoldDB" id="A0A4Q5LSV8"/>
<comment type="caution">
    <text evidence="2">The sequence shown here is derived from an EMBL/GenBank/DDBJ whole genome shotgun (WGS) entry which is preliminary data.</text>
</comment>
<protein>
    <submittedName>
        <fullName evidence="2">N-acetyltransferase</fullName>
    </submittedName>
</protein>
<dbReference type="InterPro" id="IPR053144">
    <property type="entry name" value="Acetyltransferase_Butenolide"/>
</dbReference>
<dbReference type="CDD" id="cd04301">
    <property type="entry name" value="NAT_SF"/>
    <property type="match status" value="1"/>
</dbReference>
<keyword evidence="2" id="KW-0808">Transferase</keyword>
<feature type="domain" description="N-acetyltransferase" evidence="1">
    <location>
        <begin position="11"/>
        <end position="143"/>
    </location>
</feature>
<dbReference type="Pfam" id="PF00583">
    <property type="entry name" value="Acetyltransf_1"/>
    <property type="match status" value="1"/>
</dbReference>
<dbReference type="InterPro" id="IPR016181">
    <property type="entry name" value="Acyl_CoA_acyltransferase"/>
</dbReference>
<dbReference type="EMBL" id="SEWG01000001">
    <property type="protein sequence ID" value="RYU92577.1"/>
    <property type="molecule type" value="Genomic_DNA"/>
</dbReference>